<dbReference type="STRING" id="428990.SAMN06295987_11540"/>
<dbReference type="Gene3D" id="3.30.2310.20">
    <property type="entry name" value="RelE-like"/>
    <property type="match status" value="1"/>
</dbReference>
<evidence type="ECO:0000313" key="2">
    <source>
        <dbReference type="EMBL" id="SLK11692.1"/>
    </source>
</evidence>
<evidence type="ECO:0000313" key="3">
    <source>
        <dbReference type="Proteomes" id="UP000190989"/>
    </source>
</evidence>
<protein>
    <submittedName>
        <fullName evidence="2">Toxin ParE1/3/4</fullName>
    </submittedName>
</protein>
<dbReference type="EMBL" id="FVZE01000015">
    <property type="protein sequence ID" value="SLK11692.1"/>
    <property type="molecule type" value="Genomic_DNA"/>
</dbReference>
<keyword evidence="3" id="KW-1185">Reference proteome</keyword>
<name>A0A1U6IUM4_9SPHN</name>
<gene>
    <name evidence="2" type="ORF">SAMN06295987_11540</name>
</gene>
<dbReference type="RefSeq" id="WP_079731962.1">
    <property type="nucleotide sequence ID" value="NZ_FVZE01000015.1"/>
</dbReference>
<keyword evidence="1" id="KW-1277">Toxin-antitoxin system</keyword>
<dbReference type="Pfam" id="PF05016">
    <property type="entry name" value="ParE_toxin"/>
    <property type="match status" value="1"/>
</dbReference>
<sequence>MTAKLVIPRAKARADVDFAVEHYADEAGADVAFSFIDALEQAYTFIGQMPAAGSLRWSHELNLPELRTIRLKGFPWLVFYLEFETHVDVWRVLHAKRDMSAWLADVDD</sequence>
<accession>A0A1U6IUM4</accession>
<organism evidence="2 3">
    <name type="scientific">Novosphingobium mathurense</name>
    <dbReference type="NCBI Taxonomy" id="428990"/>
    <lineage>
        <taxon>Bacteria</taxon>
        <taxon>Pseudomonadati</taxon>
        <taxon>Pseudomonadota</taxon>
        <taxon>Alphaproteobacteria</taxon>
        <taxon>Sphingomonadales</taxon>
        <taxon>Sphingomonadaceae</taxon>
        <taxon>Novosphingobium</taxon>
    </lineage>
</organism>
<dbReference type="AlphaFoldDB" id="A0A1U6IUM4"/>
<proteinExistence type="predicted"/>
<dbReference type="InterPro" id="IPR035093">
    <property type="entry name" value="RelE/ParE_toxin_dom_sf"/>
</dbReference>
<dbReference type="InterPro" id="IPR007712">
    <property type="entry name" value="RelE/ParE_toxin"/>
</dbReference>
<evidence type="ECO:0000256" key="1">
    <source>
        <dbReference type="ARBA" id="ARBA00022649"/>
    </source>
</evidence>
<dbReference type="Proteomes" id="UP000190989">
    <property type="component" value="Unassembled WGS sequence"/>
</dbReference>
<reference evidence="3" key="1">
    <citation type="submission" date="2017-02" db="EMBL/GenBank/DDBJ databases">
        <authorList>
            <person name="Varghese N."/>
            <person name="Submissions S."/>
        </authorList>
    </citation>
    <scope>NUCLEOTIDE SEQUENCE [LARGE SCALE GENOMIC DNA]</scope>
    <source>
        <strain evidence="3">SM117</strain>
    </source>
</reference>